<evidence type="ECO:0000256" key="9">
    <source>
        <dbReference type="SAM" id="MobiDB-lite"/>
    </source>
</evidence>
<dbReference type="InterPro" id="IPR027640">
    <property type="entry name" value="Kinesin-like_fam"/>
</dbReference>
<keyword evidence="2" id="KW-0963">Cytoplasm</keyword>
<dbReference type="PRINTS" id="PR00380">
    <property type="entry name" value="KINESINHEAVY"/>
</dbReference>
<dbReference type="GO" id="GO:0005875">
    <property type="term" value="C:microtubule associated complex"/>
    <property type="evidence" value="ECO:0007669"/>
    <property type="project" value="TreeGrafter"/>
</dbReference>
<feature type="region of interest" description="Disordered" evidence="9">
    <location>
        <begin position="535"/>
        <end position="559"/>
    </location>
</feature>
<dbReference type="Gene3D" id="3.40.850.10">
    <property type="entry name" value="Kinesin motor domain"/>
    <property type="match status" value="1"/>
</dbReference>
<evidence type="ECO:0000256" key="8">
    <source>
        <dbReference type="RuleBase" id="RU000394"/>
    </source>
</evidence>
<keyword evidence="7 8" id="KW-0505">Motor protein</keyword>
<dbReference type="SUPFAM" id="SSF52540">
    <property type="entry name" value="P-loop containing nucleoside triphosphate hydrolases"/>
    <property type="match status" value="1"/>
</dbReference>
<comment type="subcellular location">
    <subcellularLocation>
        <location evidence="1">Cytoplasm</location>
        <location evidence="1">Cytoskeleton</location>
    </subcellularLocation>
</comment>
<keyword evidence="4 7" id="KW-0067">ATP-binding</keyword>
<dbReference type="GO" id="GO:0005524">
    <property type="term" value="F:ATP binding"/>
    <property type="evidence" value="ECO:0007669"/>
    <property type="project" value="UniProtKB-UniRule"/>
</dbReference>
<evidence type="ECO:0000256" key="6">
    <source>
        <dbReference type="ARBA" id="ARBA00023212"/>
    </source>
</evidence>
<dbReference type="EMBL" id="JARPUR010000007">
    <property type="protein sequence ID" value="KAK4873339.1"/>
    <property type="molecule type" value="Genomic_DNA"/>
</dbReference>
<name>A0AAN7NZ35_9COLE</name>
<dbReference type="InterPro" id="IPR010994">
    <property type="entry name" value="RuvA_2-like"/>
</dbReference>
<protein>
    <recommendedName>
        <fullName evidence="8">Kinesin-like protein</fullName>
    </recommendedName>
</protein>
<dbReference type="InterPro" id="IPR027417">
    <property type="entry name" value="P-loop_NTPase"/>
</dbReference>
<dbReference type="GO" id="GO:0051231">
    <property type="term" value="P:spindle elongation"/>
    <property type="evidence" value="ECO:0007669"/>
    <property type="project" value="TreeGrafter"/>
</dbReference>
<dbReference type="PANTHER" id="PTHR47969:SF15">
    <property type="entry name" value="CHROMOSOME-ASSOCIATED KINESIN KIF4A-RELATED"/>
    <property type="match status" value="1"/>
</dbReference>
<evidence type="ECO:0000259" key="10">
    <source>
        <dbReference type="PROSITE" id="PS50067"/>
    </source>
</evidence>
<reference evidence="12" key="1">
    <citation type="submission" date="2023-01" db="EMBL/GenBank/DDBJ databases">
        <title>Key to firefly adult light organ development and bioluminescence: homeobox transcription factors regulate luciferase expression and transportation to peroxisome.</title>
        <authorList>
            <person name="Fu X."/>
        </authorList>
    </citation>
    <scope>NUCLEOTIDE SEQUENCE [LARGE SCALE GENOMIC DNA]</scope>
</reference>
<dbReference type="PANTHER" id="PTHR47969">
    <property type="entry name" value="CHROMOSOME-ASSOCIATED KINESIN KIF4A-RELATED"/>
    <property type="match status" value="1"/>
</dbReference>
<keyword evidence="6" id="KW-0206">Cytoskeleton</keyword>
<dbReference type="InterPro" id="IPR019821">
    <property type="entry name" value="Kinesin_motor_CS"/>
</dbReference>
<comment type="caution">
    <text evidence="11">The sequence shown here is derived from an EMBL/GenBank/DDBJ whole genome shotgun (WGS) entry which is preliminary data.</text>
</comment>
<dbReference type="Pfam" id="PF00225">
    <property type="entry name" value="Kinesin"/>
    <property type="match status" value="1"/>
</dbReference>
<dbReference type="Proteomes" id="UP001353858">
    <property type="component" value="Unassembled WGS sequence"/>
</dbReference>
<dbReference type="InterPro" id="IPR001752">
    <property type="entry name" value="Kinesin_motor_dom"/>
</dbReference>
<dbReference type="GO" id="GO:0003777">
    <property type="term" value="F:microtubule motor activity"/>
    <property type="evidence" value="ECO:0007669"/>
    <property type="project" value="InterPro"/>
</dbReference>
<evidence type="ECO:0000256" key="5">
    <source>
        <dbReference type="ARBA" id="ARBA00023054"/>
    </source>
</evidence>
<feature type="domain" description="Kinesin motor" evidence="10">
    <location>
        <begin position="8"/>
        <end position="315"/>
    </location>
</feature>
<evidence type="ECO:0000313" key="12">
    <source>
        <dbReference type="Proteomes" id="UP001353858"/>
    </source>
</evidence>
<evidence type="ECO:0000313" key="11">
    <source>
        <dbReference type="EMBL" id="KAK4873339.1"/>
    </source>
</evidence>
<dbReference type="InterPro" id="IPR036961">
    <property type="entry name" value="Kinesin_motor_dom_sf"/>
</dbReference>
<dbReference type="GO" id="GO:0008017">
    <property type="term" value="F:microtubule binding"/>
    <property type="evidence" value="ECO:0007669"/>
    <property type="project" value="InterPro"/>
</dbReference>
<keyword evidence="3 7" id="KW-0547">Nucleotide-binding</keyword>
<dbReference type="SUPFAM" id="SSF47781">
    <property type="entry name" value="RuvA domain 2-like"/>
    <property type="match status" value="1"/>
</dbReference>
<dbReference type="SMART" id="SM00129">
    <property type="entry name" value="KISc"/>
    <property type="match status" value="1"/>
</dbReference>
<evidence type="ECO:0000256" key="7">
    <source>
        <dbReference type="PROSITE-ProRule" id="PRU00283"/>
    </source>
</evidence>
<dbReference type="CDD" id="cd00106">
    <property type="entry name" value="KISc"/>
    <property type="match status" value="1"/>
</dbReference>
<keyword evidence="5" id="KW-0175">Coiled coil</keyword>
<feature type="compositionally biased region" description="Basic and acidic residues" evidence="9">
    <location>
        <begin position="663"/>
        <end position="679"/>
    </location>
</feature>
<dbReference type="PROSITE" id="PS50067">
    <property type="entry name" value="KINESIN_MOTOR_2"/>
    <property type="match status" value="1"/>
</dbReference>
<dbReference type="GO" id="GO:0007052">
    <property type="term" value="P:mitotic spindle organization"/>
    <property type="evidence" value="ECO:0007669"/>
    <property type="project" value="TreeGrafter"/>
</dbReference>
<sequence length="694" mass="78524">MDTRTEEFVNVAIRIRPSLNVLEESIGIKVISETPPILYAVNRQSYTFNNIFTSKASQKDVYNDIVKPLVQKVLLGYNCTVFAYGQTGTGKTYTMGSDPKTYSDPGFIVRTFNEIFAYQEEYKDLEVYVSFYEIYKEKVFDLLSNSKKSLQVKGFKIDGLAQVKVYTPNEAQNLLNIGSKNRHVGDTKLNANSSRSHAIFTMFCNVKNENVKTEAKLNLVDLAGSESVRKTGTEGSQFQEGVNINMGLYNIRRVISALSANMSHVPYRESMITTILQDSLSRTNFVTLVACISPDLLDMSETIQTLEFAQGAKKMKNKPEVNTILQQYKKENPALFERPQLTNSAVKQKATPLKRHYSSTECLATPILPKTSKAINHTWTPMSTITEPLVEPTPFPALSPIVRKCVEVFETTVMKKFDVMLQSHRLAEKCKTPQFPWEKLQNEVSQIVRNEIVQMTGQRPRNCSSPIENHDISNISGVFSEEPSVIAVAKRLDFNETFKKPDIPVKKPSKKHTVASRRSARLSRVLVAPKRQSMRLHAKTSETPKPNRFSKTSSPKKAKKIDDIKKNHLKHILSILNDGNEKELQKLPSVGPKTAVQIRYFRDLHGSFETIADLKKMDSWRANGYQSSDPVITSKRKLQRKKLQHLPKEAIELLKSPTVQHPSHGDIDDKDGEDSKSDYENNSVHSDDDVEEIL</sequence>
<evidence type="ECO:0000256" key="4">
    <source>
        <dbReference type="ARBA" id="ARBA00022840"/>
    </source>
</evidence>
<organism evidence="11 12">
    <name type="scientific">Aquatica leii</name>
    <dbReference type="NCBI Taxonomy" id="1421715"/>
    <lineage>
        <taxon>Eukaryota</taxon>
        <taxon>Metazoa</taxon>
        <taxon>Ecdysozoa</taxon>
        <taxon>Arthropoda</taxon>
        <taxon>Hexapoda</taxon>
        <taxon>Insecta</taxon>
        <taxon>Pterygota</taxon>
        <taxon>Neoptera</taxon>
        <taxon>Endopterygota</taxon>
        <taxon>Coleoptera</taxon>
        <taxon>Polyphaga</taxon>
        <taxon>Elateriformia</taxon>
        <taxon>Elateroidea</taxon>
        <taxon>Lampyridae</taxon>
        <taxon>Luciolinae</taxon>
        <taxon>Aquatica</taxon>
    </lineage>
</organism>
<comment type="similarity">
    <text evidence="7 8">Belongs to the TRAFAC class myosin-kinesin ATPase superfamily. Kinesin family.</text>
</comment>
<dbReference type="AlphaFoldDB" id="A0AAN7NZ35"/>
<dbReference type="GO" id="GO:0005874">
    <property type="term" value="C:microtubule"/>
    <property type="evidence" value="ECO:0007669"/>
    <property type="project" value="UniProtKB-KW"/>
</dbReference>
<dbReference type="Gene3D" id="1.10.150.280">
    <property type="entry name" value="AF1531-like domain"/>
    <property type="match status" value="1"/>
</dbReference>
<accession>A0AAN7NZ35</accession>
<keyword evidence="8" id="KW-0493">Microtubule</keyword>
<proteinExistence type="inferred from homology"/>
<dbReference type="PROSITE" id="PS00411">
    <property type="entry name" value="KINESIN_MOTOR_1"/>
    <property type="match status" value="1"/>
</dbReference>
<dbReference type="GO" id="GO:0007018">
    <property type="term" value="P:microtubule-based movement"/>
    <property type="evidence" value="ECO:0007669"/>
    <property type="project" value="InterPro"/>
</dbReference>
<keyword evidence="12" id="KW-1185">Reference proteome</keyword>
<evidence type="ECO:0000256" key="1">
    <source>
        <dbReference type="ARBA" id="ARBA00004245"/>
    </source>
</evidence>
<evidence type="ECO:0000256" key="2">
    <source>
        <dbReference type="ARBA" id="ARBA00022490"/>
    </source>
</evidence>
<evidence type="ECO:0000256" key="3">
    <source>
        <dbReference type="ARBA" id="ARBA00022741"/>
    </source>
</evidence>
<feature type="compositionally biased region" description="Polar residues" evidence="9">
    <location>
        <begin position="541"/>
        <end position="553"/>
    </location>
</feature>
<feature type="region of interest" description="Disordered" evidence="9">
    <location>
        <begin position="652"/>
        <end position="694"/>
    </location>
</feature>
<feature type="binding site" evidence="7">
    <location>
        <begin position="85"/>
        <end position="92"/>
    </location>
    <ligand>
        <name>ATP</name>
        <dbReference type="ChEBI" id="CHEBI:30616"/>
    </ligand>
</feature>
<gene>
    <name evidence="11" type="ORF">RN001_015368</name>
</gene>